<evidence type="ECO:0000313" key="9">
    <source>
        <dbReference type="EMBL" id="GAY67524.1"/>
    </source>
</evidence>
<comment type="similarity">
    <text evidence="2">Belongs to the UbiA prenyltransferase family.</text>
</comment>
<dbReference type="PANTHER" id="PTHR43009">
    <property type="entry name" value="HOMOGENTISATE SOLANESYLTRANSFERASE, CHLOROPLASTIC"/>
    <property type="match status" value="1"/>
</dbReference>
<evidence type="ECO:0000256" key="4">
    <source>
        <dbReference type="ARBA" id="ARBA00022692"/>
    </source>
</evidence>
<dbReference type="Pfam" id="PF01040">
    <property type="entry name" value="UbiA"/>
    <property type="match status" value="1"/>
</dbReference>
<feature type="compositionally biased region" description="Basic residues" evidence="7">
    <location>
        <begin position="1"/>
        <end position="10"/>
    </location>
</feature>
<evidence type="ECO:0000256" key="5">
    <source>
        <dbReference type="ARBA" id="ARBA00022989"/>
    </source>
</evidence>
<evidence type="ECO:0000256" key="2">
    <source>
        <dbReference type="ARBA" id="ARBA00005985"/>
    </source>
</evidence>
<evidence type="ECO:0000256" key="1">
    <source>
        <dbReference type="ARBA" id="ARBA00004508"/>
    </source>
</evidence>
<accession>A0A2H5QSD7</accession>
<feature type="transmembrane region" description="Helical" evidence="8">
    <location>
        <begin position="303"/>
        <end position="324"/>
    </location>
</feature>
<comment type="subcellular location">
    <subcellularLocation>
        <location evidence="1">Plastid</location>
        <location evidence="1">Chloroplast membrane</location>
        <topology evidence="1">Multi-pass membrane protein</topology>
    </subcellularLocation>
</comment>
<keyword evidence="10" id="KW-1185">Reference proteome</keyword>
<feature type="transmembrane region" description="Helical" evidence="8">
    <location>
        <begin position="270"/>
        <end position="291"/>
    </location>
</feature>
<evidence type="ECO:0000256" key="8">
    <source>
        <dbReference type="SAM" id="Phobius"/>
    </source>
</evidence>
<dbReference type="GO" id="GO:0031969">
    <property type="term" value="C:chloroplast membrane"/>
    <property type="evidence" value="ECO:0007669"/>
    <property type="project" value="UniProtKB-SubCell"/>
</dbReference>
<keyword evidence="3" id="KW-0808">Transferase</keyword>
<feature type="transmembrane region" description="Helical" evidence="8">
    <location>
        <begin position="376"/>
        <end position="394"/>
    </location>
</feature>
<evidence type="ECO:0000256" key="7">
    <source>
        <dbReference type="SAM" id="MobiDB-lite"/>
    </source>
</evidence>
<dbReference type="InterPro" id="IPR000537">
    <property type="entry name" value="UbiA_prenyltransferase"/>
</dbReference>
<keyword evidence="4 8" id="KW-0812">Transmembrane</keyword>
<protein>
    <submittedName>
        <fullName evidence="9">Uncharacterized protein</fullName>
    </submittedName>
</protein>
<feature type="transmembrane region" description="Helical" evidence="8">
    <location>
        <begin position="212"/>
        <end position="234"/>
    </location>
</feature>
<dbReference type="Gene3D" id="1.10.357.140">
    <property type="entry name" value="UbiA prenyltransferase"/>
    <property type="match status" value="1"/>
</dbReference>
<feature type="transmembrane region" description="Helical" evidence="8">
    <location>
        <begin position="240"/>
        <end position="258"/>
    </location>
</feature>
<dbReference type="InterPro" id="IPR044878">
    <property type="entry name" value="UbiA_sf"/>
</dbReference>
<feature type="transmembrane region" description="Helical" evidence="8">
    <location>
        <begin position="142"/>
        <end position="163"/>
    </location>
</feature>
<dbReference type="AlphaFoldDB" id="A0A2H5QSD7"/>
<keyword evidence="6 8" id="KW-0472">Membrane</keyword>
<sequence>MTHTHNKSVKILKFNPSERTQEEEEEETEQISIMLQMQCLNLAPKFNPLQSPGCSRKFASPIVTQRHKSSIKCSSQSSFSFPNQNKISHNNNKPPCKPLVPLALQDGHALQQSEDDNKPAAAPSFLEVVKRKLNAISHVTRYYAQINIIVSVTSVCFLPVQSLSQVTPAFLLGVLKAVVAQIFMNISLCSLNQICDVEIDKINKPYLPLASGELSMGTGIAICAGSALLSLALAFLSGSPAVLCAVIAWGLTGAAYSVPLPFLRWKSHTFMAPFTLVILMGLILQIPYFIHSQTYLLGKPFEVTGPFVFATAIMSIYAFVNGLLKDLPDVEGDKAFGMQTLCVLLGKEKVLPLCVNMMLLGFGGAVVAGATSTLMISKLVTIIGHIILALMMWLRSRKVDLDNFDSQFGFYMFLWQASDY</sequence>
<dbReference type="PANTHER" id="PTHR43009:SF7">
    <property type="entry name" value="HOMOGENTISATE GERANYLGERANYLTRANSFERASE, CHLOROPLASTIC"/>
    <property type="match status" value="1"/>
</dbReference>
<gene>
    <name evidence="9" type="ORF">CUMW_257190</name>
</gene>
<dbReference type="Proteomes" id="UP000236630">
    <property type="component" value="Unassembled WGS sequence"/>
</dbReference>
<dbReference type="STRING" id="55188.A0A2H5QSD7"/>
<keyword evidence="5 8" id="KW-1133">Transmembrane helix</keyword>
<dbReference type="EMBL" id="BDQV01000716">
    <property type="protein sequence ID" value="GAY67524.1"/>
    <property type="molecule type" value="Genomic_DNA"/>
</dbReference>
<proteinExistence type="inferred from homology"/>
<reference evidence="9 10" key="1">
    <citation type="journal article" date="2017" name="Front. Genet.">
        <title>Draft sequencing of the heterozygous diploid genome of Satsuma (Citrus unshiu Marc.) using a hybrid assembly approach.</title>
        <authorList>
            <person name="Shimizu T."/>
            <person name="Tanizawa Y."/>
            <person name="Mochizuki T."/>
            <person name="Nagasaki H."/>
            <person name="Yoshioka T."/>
            <person name="Toyoda A."/>
            <person name="Fujiyama A."/>
            <person name="Kaminuma E."/>
            <person name="Nakamura Y."/>
        </authorList>
    </citation>
    <scope>NUCLEOTIDE SEQUENCE [LARGE SCALE GENOMIC DNA]</scope>
    <source>
        <strain evidence="10">cv. Miyagawa wase</strain>
    </source>
</reference>
<name>A0A2H5QSD7_CITUN</name>
<evidence type="ECO:0000256" key="6">
    <source>
        <dbReference type="ARBA" id="ARBA00023136"/>
    </source>
</evidence>
<dbReference type="GO" id="GO:0016765">
    <property type="term" value="F:transferase activity, transferring alkyl or aryl (other than methyl) groups"/>
    <property type="evidence" value="ECO:0007669"/>
    <property type="project" value="InterPro"/>
</dbReference>
<organism evidence="9 10">
    <name type="scientific">Citrus unshiu</name>
    <name type="common">Satsuma mandarin</name>
    <name type="synonym">Citrus nobilis var. unshiu</name>
    <dbReference type="NCBI Taxonomy" id="55188"/>
    <lineage>
        <taxon>Eukaryota</taxon>
        <taxon>Viridiplantae</taxon>
        <taxon>Streptophyta</taxon>
        <taxon>Embryophyta</taxon>
        <taxon>Tracheophyta</taxon>
        <taxon>Spermatophyta</taxon>
        <taxon>Magnoliopsida</taxon>
        <taxon>eudicotyledons</taxon>
        <taxon>Gunneridae</taxon>
        <taxon>Pentapetalae</taxon>
        <taxon>rosids</taxon>
        <taxon>malvids</taxon>
        <taxon>Sapindales</taxon>
        <taxon>Rutaceae</taxon>
        <taxon>Aurantioideae</taxon>
        <taxon>Citrus</taxon>
    </lineage>
</organism>
<comment type="caution">
    <text evidence="9">The sequence shown here is derived from an EMBL/GenBank/DDBJ whole genome shotgun (WGS) entry which is preliminary data.</text>
</comment>
<evidence type="ECO:0000313" key="10">
    <source>
        <dbReference type="Proteomes" id="UP000236630"/>
    </source>
</evidence>
<evidence type="ECO:0000256" key="3">
    <source>
        <dbReference type="ARBA" id="ARBA00022679"/>
    </source>
</evidence>
<feature type="region of interest" description="Disordered" evidence="7">
    <location>
        <begin position="1"/>
        <end position="28"/>
    </location>
</feature>